<dbReference type="EMBL" id="LWDX02075803">
    <property type="protein sequence ID" value="OEL12787.1"/>
    <property type="molecule type" value="Genomic_DNA"/>
</dbReference>
<evidence type="ECO:0000256" key="1">
    <source>
        <dbReference type="SAM" id="MobiDB-lite"/>
    </source>
</evidence>
<dbReference type="STRING" id="888268.A0A1E5UIU8"/>
<reference evidence="2 3" key="1">
    <citation type="submission" date="2016-09" db="EMBL/GenBank/DDBJ databases">
        <title>The draft genome of Dichanthelium oligosanthes: A C3 panicoid grass species.</title>
        <authorList>
            <person name="Studer A.J."/>
            <person name="Schnable J.C."/>
            <person name="Brutnell T.P."/>
        </authorList>
    </citation>
    <scope>NUCLEOTIDE SEQUENCE [LARGE SCALE GENOMIC DNA]</scope>
    <source>
        <strain evidence="3">cv. Kellogg 1175</strain>
        <tissue evidence="2">Leaf</tissue>
    </source>
</reference>
<protein>
    <submittedName>
        <fullName evidence="2">Uncharacterized protein</fullName>
    </submittedName>
</protein>
<name>A0A1E5UIU8_9POAL</name>
<organism evidence="2 3">
    <name type="scientific">Dichanthelium oligosanthes</name>
    <dbReference type="NCBI Taxonomy" id="888268"/>
    <lineage>
        <taxon>Eukaryota</taxon>
        <taxon>Viridiplantae</taxon>
        <taxon>Streptophyta</taxon>
        <taxon>Embryophyta</taxon>
        <taxon>Tracheophyta</taxon>
        <taxon>Spermatophyta</taxon>
        <taxon>Magnoliopsida</taxon>
        <taxon>Liliopsida</taxon>
        <taxon>Poales</taxon>
        <taxon>Poaceae</taxon>
        <taxon>PACMAD clade</taxon>
        <taxon>Panicoideae</taxon>
        <taxon>Panicodae</taxon>
        <taxon>Paniceae</taxon>
        <taxon>Dichantheliinae</taxon>
        <taxon>Dichanthelium</taxon>
    </lineage>
</organism>
<accession>A0A1E5UIU8</accession>
<evidence type="ECO:0000313" key="2">
    <source>
        <dbReference type="EMBL" id="OEL12787.1"/>
    </source>
</evidence>
<feature type="region of interest" description="Disordered" evidence="1">
    <location>
        <begin position="45"/>
        <end position="76"/>
    </location>
</feature>
<dbReference type="Proteomes" id="UP000095767">
    <property type="component" value="Unassembled WGS sequence"/>
</dbReference>
<comment type="caution">
    <text evidence="2">The sequence shown here is derived from an EMBL/GenBank/DDBJ whole genome shotgun (WGS) entry which is preliminary data.</text>
</comment>
<dbReference type="AlphaFoldDB" id="A0A1E5UIU8"/>
<gene>
    <name evidence="2" type="ORF">BAE44_0026194</name>
</gene>
<keyword evidence="3" id="KW-1185">Reference proteome</keyword>
<evidence type="ECO:0000313" key="3">
    <source>
        <dbReference type="Proteomes" id="UP000095767"/>
    </source>
</evidence>
<sequence length="113" mass="11470">MEKRRARGMLLLPPMMPRASEALVMRAERHDGRLILAQVHFASTTTTDDAAADDGGEIEAPSKDQQAGSGADKAGGGVVAAAQQHVGGCISGELCQVAAAAGAAGRRCAVMGI</sequence>
<proteinExistence type="predicted"/>